<protein>
    <submittedName>
        <fullName evidence="1">Uncharacterized protein</fullName>
    </submittedName>
</protein>
<sequence>MKCISRAGLEDYIFKNKYLNHTEINTVFQILQRILLRPGDQKMHKWSLKIAESWGVPGNRGGRSVTGGYDSDHFKSELLFIQRNANVASIP</sequence>
<evidence type="ECO:0000313" key="2">
    <source>
        <dbReference type="Proteomes" id="UP000050525"/>
    </source>
</evidence>
<dbReference type="Proteomes" id="UP000050525">
    <property type="component" value="Unassembled WGS sequence"/>
</dbReference>
<comment type="caution">
    <text evidence="1">The sequence shown here is derived from an EMBL/GenBank/DDBJ whole genome shotgun (WGS) entry which is preliminary data.</text>
</comment>
<name>A0A151PAV8_ALLMI</name>
<keyword evidence="2" id="KW-1185">Reference proteome</keyword>
<organism evidence="1 2">
    <name type="scientific">Alligator mississippiensis</name>
    <name type="common">American alligator</name>
    <dbReference type="NCBI Taxonomy" id="8496"/>
    <lineage>
        <taxon>Eukaryota</taxon>
        <taxon>Metazoa</taxon>
        <taxon>Chordata</taxon>
        <taxon>Craniata</taxon>
        <taxon>Vertebrata</taxon>
        <taxon>Euteleostomi</taxon>
        <taxon>Archelosauria</taxon>
        <taxon>Archosauria</taxon>
        <taxon>Crocodylia</taxon>
        <taxon>Alligatoridae</taxon>
        <taxon>Alligatorinae</taxon>
        <taxon>Alligator</taxon>
    </lineage>
</organism>
<gene>
    <name evidence="1" type="ORF">Y1Q_0021722</name>
</gene>
<reference evidence="1 2" key="1">
    <citation type="journal article" date="2012" name="Genome Biol.">
        <title>Sequencing three crocodilian genomes to illuminate the evolution of archosaurs and amniotes.</title>
        <authorList>
            <person name="St John J.A."/>
            <person name="Braun E.L."/>
            <person name="Isberg S.R."/>
            <person name="Miles L.G."/>
            <person name="Chong A.Y."/>
            <person name="Gongora J."/>
            <person name="Dalzell P."/>
            <person name="Moran C."/>
            <person name="Bed'hom B."/>
            <person name="Abzhanov A."/>
            <person name="Burgess S.C."/>
            <person name="Cooksey A.M."/>
            <person name="Castoe T.A."/>
            <person name="Crawford N.G."/>
            <person name="Densmore L.D."/>
            <person name="Drew J.C."/>
            <person name="Edwards S.V."/>
            <person name="Faircloth B.C."/>
            <person name="Fujita M.K."/>
            <person name="Greenwold M.J."/>
            <person name="Hoffmann F.G."/>
            <person name="Howard J.M."/>
            <person name="Iguchi T."/>
            <person name="Janes D.E."/>
            <person name="Khan S.Y."/>
            <person name="Kohno S."/>
            <person name="de Koning A.J."/>
            <person name="Lance S.L."/>
            <person name="McCarthy F.M."/>
            <person name="McCormack J.E."/>
            <person name="Merchant M.E."/>
            <person name="Peterson D.G."/>
            <person name="Pollock D.D."/>
            <person name="Pourmand N."/>
            <person name="Raney B.J."/>
            <person name="Roessler K.A."/>
            <person name="Sanford J.R."/>
            <person name="Sawyer R.H."/>
            <person name="Schmidt C.J."/>
            <person name="Triplett E.W."/>
            <person name="Tuberville T.D."/>
            <person name="Venegas-Anaya M."/>
            <person name="Howard J.T."/>
            <person name="Jarvis E.D."/>
            <person name="Guillette L.J.Jr."/>
            <person name="Glenn T.C."/>
            <person name="Green R.E."/>
            <person name="Ray D.A."/>
        </authorList>
    </citation>
    <scope>NUCLEOTIDE SEQUENCE [LARGE SCALE GENOMIC DNA]</scope>
    <source>
        <strain evidence="1">KSC_2009_1</strain>
    </source>
</reference>
<dbReference type="EMBL" id="AKHW03000533">
    <property type="protein sequence ID" value="KYO46172.1"/>
    <property type="molecule type" value="Genomic_DNA"/>
</dbReference>
<dbReference type="AlphaFoldDB" id="A0A151PAV8"/>
<evidence type="ECO:0000313" key="1">
    <source>
        <dbReference type="EMBL" id="KYO46172.1"/>
    </source>
</evidence>
<accession>A0A151PAV8</accession>
<proteinExistence type="predicted"/>